<organism evidence="1 2">
    <name type="scientific">Mesoplasma syrphidae</name>
    <dbReference type="NCBI Taxonomy" id="225999"/>
    <lineage>
        <taxon>Bacteria</taxon>
        <taxon>Bacillati</taxon>
        <taxon>Mycoplasmatota</taxon>
        <taxon>Mollicutes</taxon>
        <taxon>Entomoplasmatales</taxon>
        <taxon>Entomoplasmataceae</taxon>
        <taxon>Mesoplasma</taxon>
    </lineage>
</organism>
<dbReference type="Gene3D" id="3.40.50.300">
    <property type="entry name" value="P-loop containing nucleotide triphosphate hydrolases"/>
    <property type="match status" value="1"/>
</dbReference>
<reference evidence="1 2" key="1">
    <citation type="submission" date="2017-12" db="EMBL/GenBank/DDBJ databases">
        <title>Mesoplasma syrphidae YJS, Complete Genome.</title>
        <authorList>
            <person name="Knight T.F."/>
            <person name="Citino T."/>
            <person name="Rubinstein R."/>
            <person name="Neuschaefer Z."/>
        </authorList>
    </citation>
    <scope>NUCLEOTIDE SEQUENCE [LARGE SCALE GENOMIC DNA]</scope>
    <source>
        <strain evidence="1 2">YJS</strain>
    </source>
</reference>
<gene>
    <name evidence="1" type="ORF">CXP39_00675</name>
</gene>
<protein>
    <recommendedName>
        <fullName evidence="3">Adenylate kinase</fullName>
    </recommendedName>
</protein>
<keyword evidence="2" id="KW-1185">Reference proteome</keyword>
<dbReference type="PANTHER" id="PTHR37816">
    <property type="entry name" value="YALI0E33011P"/>
    <property type="match status" value="1"/>
</dbReference>
<dbReference type="OrthoDB" id="1201990at2"/>
<accession>A0A2K9CCF7</accession>
<evidence type="ECO:0000313" key="2">
    <source>
        <dbReference type="Proteomes" id="UP000233419"/>
    </source>
</evidence>
<dbReference type="InterPro" id="IPR052922">
    <property type="entry name" value="Cytidylate_Kinase-2"/>
</dbReference>
<dbReference type="SUPFAM" id="SSF52540">
    <property type="entry name" value="P-loop containing nucleoside triphosphate hydrolases"/>
    <property type="match status" value="1"/>
</dbReference>
<evidence type="ECO:0008006" key="3">
    <source>
        <dbReference type="Google" id="ProtNLM"/>
    </source>
</evidence>
<dbReference type="PANTHER" id="PTHR37816:SF2">
    <property type="entry name" value="DNA TOPOLOGY MODULATION PROTEIN FLAR-RELATED PROTEIN"/>
    <property type="match status" value="1"/>
</dbReference>
<evidence type="ECO:0000313" key="1">
    <source>
        <dbReference type="EMBL" id="AUF83324.1"/>
    </source>
</evidence>
<sequence length="181" mass="21404">MKIQIIGASATGKTTLAQYIAEKHNIKWIDTDSYYWKSGTNETVKNTVEEKIALYKQDTENIDSYIVAGSTYSWYKEGFADVDLLVFLYLDEETRMQRLIEREIARYGKDALEIDENDNYTNEFIEWSRRYYTNLNPNEGGTYLAHTREMNNKKCQVLKLNSIRETKYKYKKIAKILQWSK</sequence>
<dbReference type="RefSeq" id="WP_027048429.1">
    <property type="nucleotide sequence ID" value="NZ_CP025257.1"/>
</dbReference>
<proteinExistence type="predicted"/>
<dbReference type="EMBL" id="CP025257">
    <property type="protein sequence ID" value="AUF83324.1"/>
    <property type="molecule type" value="Genomic_DNA"/>
</dbReference>
<name>A0A2K9CCF7_9MOLU</name>
<dbReference type="Proteomes" id="UP000233419">
    <property type="component" value="Chromosome"/>
</dbReference>
<dbReference type="AlphaFoldDB" id="A0A2K9CCF7"/>
<dbReference type="InterPro" id="IPR027417">
    <property type="entry name" value="P-loop_NTPase"/>
</dbReference>
<dbReference type="KEGG" id="msyr:CXP39_00675"/>
<dbReference type="Pfam" id="PF13238">
    <property type="entry name" value="AAA_18"/>
    <property type="match status" value="1"/>
</dbReference>